<comment type="subcellular location">
    <subcellularLocation>
        <location evidence="1">Cell outer membrane</location>
    </subcellularLocation>
</comment>
<reference evidence="10 11" key="1">
    <citation type="submission" date="2016-03" db="EMBL/GenBank/DDBJ databases">
        <title>Niastella vici sp. nov., isolated from farmland soil.</title>
        <authorList>
            <person name="Chen L."/>
            <person name="Wang D."/>
            <person name="Yang S."/>
            <person name="Wang G."/>
        </authorList>
    </citation>
    <scope>NUCLEOTIDE SEQUENCE [LARGE SCALE GENOMIC DNA]</scope>
    <source>
        <strain evidence="10 11">DJ57</strain>
    </source>
</reference>
<organism evidence="10 11">
    <name type="scientific">Niastella vici</name>
    <dbReference type="NCBI Taxonomy" id="1703345"/>
    <lineage>
        <taxon>Bacteria</taxon>
        <taxon>Pseudomonadati</taxon>
        <taxon>Bacteroidota</taxon>
        <taxon>Chitinophagia</taxon>
        <taxon>Chitinophagales</taxon>
        <taxon>Chitinophagaceae</taxon>
        <taxon>Niastella</taxon>
    </lineage>
</organism>
<dbReference type="Gene3D" id="1.20.1600.10">
    <property type="entry name" value="Outer membrane efflux proteins (OEP)"/>
    <property type="match status" value="1"/>
</dbReference>
<feature type="chain" id="PRO_5012551455" evidence="9">
    <location>
        <begin position="27"/>
        <end position="448"/>
    </location>
</feature>
<evidence type="ECO:0000256" key="9">
    <source>
        <dbReference type="SAM" id="SignalP"/>
    </source>
</evidence>
<dbReference type="SUPFAM" id="SSF56954">
    <property type="entry name" value="Outer membrane efflux proteins (OEP)"/>
    <property type="match status" value="1"/>
</dbReference>
<keyword evidence="11" id="KW-1185">Reference proteome</keyword>
<dbReference type="RefSeq" id="WP_081145868.1">
    <property type="nucleotide sequence ID" value="NZ_LVYD01000013.1"/>
</dbReference>
<keyword evidence="7" id="KW-0998">Cell outer membrane</keyword>
<accession>A0A1V9G5X7</accession>
<evidence type="ECO:0000256" key="6">
    <source>
        <dbReference type="ARBA" id="ARBA00023136"/>
    </source>
</evidence>
<evidence type="ECO:0000256" key="8">
    <source>
        <dbReference type="SAM" id="Coils"/>
    </source>
</evidence>
<evidence type="ECO:0000256" key="5">
    <source>
        <dbReference type="ARBA" id="ARBA00022692"/>
    </source>
</evidence>
<gene>
    <name evidence="10" type="ORF">A3860_15670</name>
</gene>
<dbReference type="GO" id="GO:1990281">
    <property type="term" value="C:efflux pump complex"/>
    <property type="evidence" value="ECO:0007669"/>
    <property type="project" value="TreeGrafter"/>
</dbReference>
<dbReference type="InterPro" id="IPR051906">
    <property type="entry name" value="TolC-like"/>
</dbReference>
<dbReference type="Proteomes" id="UP000192796">
    <property type="component" value="Unassembled WGS sequence"/>
</dbReference>
<keyword evidence="9" id="KW-0732">Signal</keyword>
<evidence type="ECO:0000256" key="7">
    <source>
        <dbReference type="ARBA" id="ARBA00023237"/>
    </source>
</evidence>
<sequence>MKMKPASINRIALVVVLTGLLRPALAQQTYSFTAQQAVEYALKNSVNVQNALKDVEIQLQTNREITAAAYPQVSGSINVTDYLKLPTQLIPAEFFGGQPGTFQAVRFGTKYNGTYGATLNQVLFDGQVFVGLQARAASIEYAEKNVAVTKEQIKANVYKIYYQLVVGKKQIALLDANIARAEKLLHDTKALYENGFQEKLDVDKVTVTLSNLRTQKAKVENQLSTGYVGLKYLMGMPVKYQLSLSDTLSESFLRDNVLADSVRFDDRQEYQYLKAVEKLNTYNIKRYKYTYIPTVSLTGSYNRMAQRQKFDFFKGGEPWYPTAYIGLQINVPIFDGFAKDARVRSAKLELQKTQNNIEGLKNQINNEVEQSRINIRTALITMDEQTKNMQLAEAVYNQTKIKYEQGLGSNLEITNADTDMREAQTNYFNALYDAIIARIDYLKAIGKL</sequence>
<name>A0A1V9G5X7_9BACT</name>
<dbReference type="AlphaFoldDB" id="A0A1V9G5X7"/>
<dbReference type="Pfam" id="PF02321">
    <property type="entry name" value="OEP"/>
    <property type="match status" value="2"/>
</dbReference>
<evidence type="ECO:0000313" key="10">
    <source>
        <dbReference type="EMBL" id="OQP66023.1"/>
    </source>
</evidence>
<dbReference type="GO" id="GO:0015288">
    <property type="term" value="F:porin activity"/>
    <property type="evidence" value="ECO:0007669"/>
    <property type="project" value="TreeGrafter"/>
</dbReference>
<evidence type="ECO:0000256" key="3">
    <source>
        <dbReference type="ARBA" id="ARBA00022448"/>
    </source>
</evidence>
<evidence type="ECO:0000313" key="11">
    <source>
        <dbReference type="Proteomes" id="UP000192796"/>
    </source>
</evidence>
<evidence type="ECO:0000256" key="4">
    <source>
        <dbReference type="ARBA" id="ARBA00022452"/>
    </source>
</evidence>
<evidence type="ECO:0000256" key="2">
    <source>
        <dbReference type="ARBA" id="ARBA00007613"/>
    </source>
</evidence>
<feature type="coiled-coil region" evidence="8">
    <location>
        <begin position="343"/>
        <end position="370"/>
    </location>
</feature>
<evidence type="ECO:0000256" key="1">
    <source>
        <dbReference type="ARBA" id="ARBA00004442"/>
    </source>
</evidence>
<keyword evidence="5" id="KW-0812">Transmembrane</keyword>
<dbReference type="OrthoDB" id="367883at2"/>
<keyword evidence="6" id="KW-0472">Membrane</keyword>
<dbReference type="GO" id="GO:0015562">
    <property type="term" value="F:efflux transmembrane transporter activity"/>
    <property type="evidence" value="ECO:0007669"/>
    <property type="project" value="InterPro"/>
</dbReference>
<dbReference type="GO" id="GO:0009279">
    <property type="term" value="C:cell outer membrane"/>
    <property type="evidence" value="ECO:0007669"/>
    <property type="project" value="UniProtKB-SubCell"/>
</dbReference>
<dbReference type="InterPro" id="IPR003423">
    <property type="entry name" value="OMP_efflux"/>
</dbReference>
<comment type="similarity">
    <text evidence="2">Belongs to the outer membrane factor (OMF) (TC 1.B.17) family.</text>
</comment>
<dbReference type="EMBL" id="LVYD01000013">
    <property type="protein sequence ID" value="OQP66023.1"/>
    <property type="molecule type" value="Genomic_DNA"/>
</dbReference>
<feature type="signal peptide" evidence="9">
    <location>
        <begin position="1"/>
        <end position="26"/>
    </location>
</feature>
<dbReference type="PANTHER" id="PTHR30026:SF20">
    <property type="entry name" value="OUTER MEMBRANE PROTEIN TOLC"/>
    <property type="match status" value="1"/>
</dbReference>
<proteinExistence type="inferred from homology"/>
<keyword evidence="3" id="KW-0813">Transport</keyword>
<protein>
    <submittedName>
        <fullName evidence="10">Transporter</fullName>
    </submittedName>
</protein>
<keyword evidence="8" id="KW-0175">Coiled coil</keyword>
<dbReference type="STRING" id="1703345.A3860_15670"/>
<dbReference type="PANTHER" id="PTHR30026">
    <property type="entry name" value="OUTER MEMBRANE PROTEIN TOLC"/>
    <property type="match status" value="1"/>
</dbReference>
<keyword evidence="4" id="KW-1134">Transmembrane beta strand</keyword>
<comment type="caution">
    <text evidence="10">The sequence shown here is derived from an EMBL/GenBank/DDBJ whole genome shotgun (WGS) entry which is preliminary data.</text>
</comment>